<keyword evidence="2" id="KW-0520">NAD</keyword>
<dbReference type="PANTHER" id="PTHR43333:SF1">
    <property type="entry name" value="D-ISOMER SPECIFIC 2-HYDROXYACID DEHYDROGENASE NAD-BINDING DOMAIN-CONTAINING PROTEIN"/>
    <property type="match status" value="1"/>
</dbReference>
<dbReference type="EMBL" id="FNJI01000023">
    <property type="protein sequence ID" value="SDP51383.1"/>
    <property type="molecule type" value="Genomic_DNA"/>
</dbReference>
<dbReference type="RefSeq" id="WP_092224281.1">
    <property type="nucleotide sequence ID" value="NZ_FNJI01000023.1"/>
</dbReference>
<dbReference type="SUPFAM" id="SSF51735">
    <property type="entry name" value="NAD(P)-binding Rossmann-fold domains"/>
    <property type="match status" value="1"/>
</dbReference>
<dbReference type="InterPro" id="IPR036291">
    <property type="entry name" value="NAD(P)-bd_dom_sf"/>
</dbReference>
<evidence type="ECO:0000256" key="1">
    <source>
        <dbReference type="ARBA" id="ARBA00023002"/>
    </source>
</evidence>
<proteinExistence type="predicted"/>
<dbReference type="PROSITE" id="PS00065">
    <property type="entry name" value="D_2_HYDROXYACID_DH_1"/>
    <property type="match status" value="1"/>
</dbReference>
<dbReference type="InterPro" id="IPR006140">
    <property type="entry name" value="D-isomer_DH_NAD-bd"/>
</dbReference>
<accession>A0A1H0TBE2</accession>
<dbReference type="Proteomes" id="UP000199073">
    <property type="component" value="Unassembled WGS sequence"/>
</dbReference>
<keyword evidence="1" id="KW-0560">Oxidoreductase</keyword>
<dbReference type="GO" id="GO:0051287">
    <property type="term" value="F:NAD binding"/>
    <property type="evidence" value="ECO:0007669"/>
    <property type="project" value="InterPro"/>
</dbReference>
<evidence type="ECO:0000256" key="2">
    <source>
        <dbReference type="ARBA" id="ARBA00023027"/>
    </source>
</evidence>
<feature type="domain" description="D-isomer specific 2-hydroxyacid dehydrogenase NAD-binding" evidence="3">
    <location>
        <begin position="110"/>
        <end position="280"/>
    </location>
</feature>
<dbReference type="PROSITE" id="PS51257">
    <property type="entry name" value="PROKAR_LIPOPROTEIN"/>
    <property type="match status" value="1"/>
</dbReference>
<gene>
    <name evidence="4" type="ORF">SAMN05660330_03006</name>
</gene>
<dbReference type="GO" id="GO:0016491">
    <property type="term" value="F:oxidoreductase activity"/>
    <property type="evidence" value="ECO:0007669"/>
    <property type="project" value="UniProtKB-KW"/>
</dbReference>
<dbReference type="STRING" id="91360.SAMN05660330_03006"/>
<dbReference type="Gene3D" id="3.40.50.720">
    <property type="entry name" value="NAD(P)-binding Rossmann-like Domain"/>
    <property type="match status" value="2"/>
</dbReference>
<sequence length="315" mass="34602">MNRYQLVILSEDANRYRQLLEKESLPGLSIVTACRVEGAEKTLGECDILFGTPDLVAKALSYTTGRLQWVQSMWAGVTPLIAPSRGKQFVVTGVKSVFGHAIAEYVICYLLVCERNVIGRFCKQQQAQWDESTPGTLDGKNIGIMGLGSIGGAIARTAKFFRMNVFGFSRGGTRPPEVDRHFLPHQLADFVKELDYLVCVLPDTPGTSNLIDRAIFRIMRDTALIVNVGRGNAIDEASLVEALETGEIAGAVLDVFCSEPLARSHPLWKTPNTFITSHTAAKSLPEDVAPVFIANYRRLIDGRTLLGIVDPDRGY</sequence>
<dbReference type="AlphaFoldDB" id="A0A1H0TBE2"/>
<keyword evidence="5" id="KW-1185">Reference proteome</keyword>
<organism evidence="4 5">
    <name type="scientific">Desulforhopalus singaporensis</name>
    <dbReference type="NCBI Taxonomy" id="91360"/>
    <lineage>
        <taxon>Bacteria</taxon>
        <taxon>Pseudomonadati</taxon>
        <taxon>Thermodesulfobacteriota</taxon>
        <taxon>Desulfobulbia</taxon>
        <taxon>Desulfobulbales</taxon>
        <taxon>Desulfocapsaceae</taxon>
        <taxon>Desulforhopalus</taxon>
    </lineage>
</organism>
<name>A0A1H0TBE2_9BACT</name>
<dbReference type="CDD" id="cd05300">
    <property type="entry name" value="2-Hacid_dh_1"/>
    <property type="match status" value="1"/>
</dbReference>
<dbReference type="PANTHER" id="PTHR43333">
    <property type="entry name" value="2-HACID_DH_C DOMAIN-CONTAINING PROTEIN"/>
    <property type="match status" value="1"/>
</dbReference>
<evidence type="ECO:0000259" key="3">
    <source>
        <dbReference type="Pfam" id="PF02826"/>
    </source>
</evidence>
<evidence type="ECO:0000313" key="5">
    <source>
        <dbReference type="Proteomes" id="UP000199073"/>
    </source>
</evidence>
<reference evidence="4 5" key="1">
    <citation type="submission" date="2016-10" db="EMBL/GenBank/DDBJ databases">
        <authorList>
            <person name="de Groot N.N."/>
        </authorList>
    </citation>
    <scope>NUCLEOTIDE SEQUENCE [LARGE SCALE GENOMIC DNA]</scope>
    <source>
        <strain evidence="4 5">DSM 12130</strain>
    </source>
</reference>
<dbReference type="InterPro" id="IPR029752">
    <property type="entry name" value="D-isomer_DH_CS1"/>
</dbReference>
<dbReference type="Pfam" id="PF02826">
    <property type="entry name" value="2-Hacid_dh_C"/>
    <property type="match status" value="1"/>
</dbReference>
<dbReference type="OrthoDB" id="9793626at2"/>
<protein>
    <submittedName>
        <fullName evidence="4">Phosphoglycerate dehydrogenase</fullName>
    </submittedName>
</protein>
<evidence type="ECO:0000313" key="4">
    <source>
        <dbReference type="EMBL" id="SDP51383.1"/>
    </source>
</evidence>